<dbReference type="Proteomes" id="UP000008206">
    <property type="component" value="Chromosome"/>
</dbReference>
<organism evidence="5 6">
    <name type="scientific">Gloeothece verrucosa (strain PCC 7822)</name>
    <name type="common">Cyanothece sp. (strain PCC 7822)</name>
    <dbReference type="NCBI Taxonomy" id="497965"/>
    <lineage>
        <taxon>Bacteria</taxon>
        <taxon>Bacillati</taxon>
        <taxon>Cyanobacteriota</taxon>
        <taxon>Cyanophyceae</taxon>
        <taxon>Oscillatoriophycideae</taxon>
        <taxon>Chroococcales</taxon>
        <taxon>Aphanothecaceae</taxon>
        <taxon>Gloeothece</taxon>
        <taxon>Gloeothece verrucosa</taxon>
    </lineage>
</organism>
<dbReference type="eggNOG" id="COG0457">
    <property type="taxonomic scope" value="Bacteria"/>
</dbReference>
<evidence type="ECO:0000256" key="3">
    <source>
        <dbReference type="PROSITE-ProRule" id="PRU00339"/>
    </source>
</evidence>
<dbReference type="PANTHER" id="PTHR44943">
    <property type="entry name" value="CELLULOSE SYNTHASE OPERON PROTEIN C"/>
    <property type="match status" value="1"/>
</dbReference>
<dbReference type="Pfam" id="PF13414">
    <property type="entry name" value="TPR_11"/>
    <property type="match status" value="1"/>
</dbReference>
<feature type="transmembrane region" description="Helical" evidence="4">
    <location>
        <begin position="190"/>
        <end position="208"/>
    </location>
</feature>
<feature type="transmembrane region" description="Helical" evidence="4">
    <location>
        <begin position="142"/>
        <end position="159"/>
    </location>
</feature>
<dbReference type="OrthoDB" id="530353at2"/>
<evidence type="ECO:0000256" key="1">
    <source>
        <dbReference type="ARBA" id="ARBA00022737"/>
    </source>
</evidence>
<gene>
    <name evidence="5" type="ordered locus">Cyan7822_3558</name>
</gene>
<evidence type="ECO:0000313" key="6">
    <source>
        <dbReference type="Proteomes" id="UP000008206"/>
    </source>
</evidence>
<sequence>MDSPIDSSLKIYQSALEIVAQSKRSPSKEQVLDVLLARDSLKNALSNQEKIPHDLVFKIVELDSCLKKQAYKINRVLNLEGYRGSLPTQPEDWWWHLETTGDGHSGDNLDGLWKILRAILWTGNLSLLIAIIPRFLSAGAGLGGALGVVIPSLLTLVNARSEFTETGQKELEKWLVKWGIKPHCHEKIKLGLTFLVSLVLFLIWWQGLPFFAELSNKRGYEIYKNGQLATAEEKYLKAIAVDPDNLSAHYNLGNLYEDLQNFQEARKYYLIAAKGDIPEAYNNLGRLSIVEKKYPQAVFWLQQGIGIQGSKPLNVQYSLYKNLGWVRFEQKRYDKAEEALSTAIDLVETATKDEIAQIRNRGSASCLLGQILTQRPRAKQIALQQKQEQKILKQWQQCYELVSYTPAKERSLEEDDWLYLACNKLKEAHKSCESH</sequence>
<evidence type="ECO:0000256" key="2">
    <source>
        <dbReference type="ARBA" id="ARBA00022803"/>
    </source>
</evidence>
<keyword evidence="4" id="KW-1133">Transmembrane helix</keyword>
<accession>E0UFC8</accession>
<dbReference type="Gene3D" id="1.25.40.10">
    <property type="entry name" value="Tetratricopeptide repeat domain"/>
    <property type="match status" value="2"/>
</dbReference>
<dbReference type="SUPFAM" id="SSF81901">
    <property type="entry name" value="HCP-like"/>
    <property type="match status" value="1"/>
</dbReference>
<feature type="repeat" description="TPR" evidence="3">
    <location>
        <begin position="212"/>
        <end position="245"/>
    </location>
</feature>
<proteinExistence type="predicted"/>
<dbReference type="RefSeq" id="WP_013323568.1">
    <property type="nucleotide sequence ID" value="NC_014501.1"/>
</dbReference>
<dbReference type="STRING" id="497965.Cyan7822_3558"/>
<dbReference type="PANTHER" id="PTHR44943:SF8">
    <property type="entry name" value="TPR REPEAT-CONTAINING PROTEIN MJ0263"/>
    <property type="match status" value="1"/>
</dbReference>
<dbReference type="AlphaFoldDB" id="E0UFC8"/>
<protein>
    <submittedName>
        <fullName evidence="5">TPR repeat-containing protein</fullName>
    </submittedName>
</protein>
<keyword evidence="4" id="KW-0472">Membrane</keyword>
<keyword evidence="4" id="KW-0812">Transmembrane</keyword>
<dbReference type="HOGENOM" id="CLU_036691_1_0_3"/>
<dbReference type="EMBL" id="CP002198">
    <property type="protein sequence ID" value="ADN15499.1"/>
    <property type="molecule type" value="Genomic_DNA"/>
</dbReference>
<dbReference type="KEGG" id="cyj:Cyan7822_3558"/>
<keyword evidence="6" id="KW-1185">Reference proteome</keyword>
<dbReference type="InterPro" id="IPR011990">
    <property type="entry name" value="TPR-like_helical_dom_sf"/>
</dbReference>
<name>E0UFC8_GLOV7</name>
<feature type="repeat" description="TPR" evidence="3">
    <location>
        <begin position="317"/>
        <end position="350"/>
    </location>
</feature>
<evidence type="ECO:0000256" key="4">
    <source>
        <dbReference type="SAM" id="Phobius"/>
    </source>
</evidence>
<dbReference type="InterPro" id="IPR051685">
    <property type="entry name" value="Ycf3/AcsC/BcsC/TPR_MFPF"/>
</dbReference>
<dbReference type="SMART" id="SM00028">
    <property type="entry name" value="TPR"/>
    <property type="match status" value="4"/>
</dbReference>
<keyword evidence="1" id="KW-0677">Repeat</keyword>
<keyword evidence="2 3" id="KW-0802">TPR repeat</keyword>
<dbReference type="PROSITE" id="PS50005">
    <property type="entry name" value="TPR"/>
    <property type="match status" value="2"/>
</dbReference>
<dbReference type="InterPro" id="IPR019734">
    <property type="entry name" value="TPR_rpt"/>
</dbReference>
<reference evidence="6" key="1">
    <citation type="journal article" date="2011" name="MBio">
        <title>Novel metabolic attributes of the genus Cyanothece, comprising a group of unicellular nitrogen-fixing Cyanobacteria.</title>
        <authorList>
            <person name="Bandyopadhyay A."/>
            <person name="Elvitigala T."/>
            <person name="Welsh E."/>
            <person name="Stockel J."/>
            <person name="Liberton M."/>
            <person name="Min H."/>
            <person name="Sherman L.A."/>
            <person name="Pakrasi H.B."/>
        </authorList>
    </citation>
    <scope>NUCLEOTIDE SEQUENCE [LARGE SCALE GENOMIC DNA]</scope>
    <source>
        <strain evidence="6">PCC 7822</strain>
    </source>
</reference>
<evidence type="ECO:0000313" key="5">
    <source>
        <dbReference type="EMBL" id="ADN15499.1"/>
    </source>
</evidence>